<dbReference type="PANTHER" id="PTHR35339">
    <property type="entry name" value="LINALOOL DEHYDRATASE_ISOMERASE DOMAIN-CONTAINING PROTEIN"/>
    <property type="match status" value="1"/>
</dbReference>
<evidence type="ECO:0000256" key="1">
    <source>
        <dbReference type="SAM" id="SignalP"/>
    </source>
</evidence>
<feature type="chain" id="PRO_5012860082" evidence="1">
    <location>
        <begin position="22"/>
        <end position="416"/>
    </location>
</feature>
<evidence type="ECO:0000313" key="6">
    <source>
        <dbReference type="Proteomes" id="UP001326715"/>
    </source>
</evidence>
<feature type="domain" description="DUF2264" evidence="2">
    <location>
        <begin position="38"/>
        <end position="399"/>
    </location>
</feature>
<accession>A0A1K1RCC6</accession>
<organism evidence="3 5">
    <name type="scientific">Chitinophaga sancti</name>
    <dbReference type="NCBI Taxonomy" id="1004"/>
    <lineage>
        <taxon>Bacteria</taxon>
        <taxon>Pseudomonadati</taxon>
        <taxon>Bacteroidota</taxon>
        <taxon>Chitinophagia</taxon>
        <taxon>Chitinophagales</taxon>
        <taxon>Chitinophagaceae</taxon>
        <taxon>Chitinophaga</taxon>
    </lineage>
</organism>
<reference evidence="3 5" key="1">
    <citation type="submission" date="2016-11" db="EMBL/GenBank/DDBJ databases">
        <authorList>
            <person name="Jaros S."/>
            <person name="Januszkiewicz K."/>
            <person name="Wedrychowicz H."/>
        </authorList>
    </citation>
    <scope>NUCLEOTIDE SEQUENCE [LARGE SCALE GENOMIC DNA]</scope>
    <source>
        <strain evidence="3 5">DSM 784</strain>
    </source>
</reference>
<dbReference type="Pfam" id="PF10022">
    <property type="entry name" value="DUF2264"/>
    <property type="match status" value="1"/>
</dbReference>
<dbReference type="PANTHER" id="PTHR35339:SF3">
    <property type="entry name" value="DUF2264 DOMAIN-CONTAINING PROTEIN"/>
    <property type="match status" value="1"/>
</dbReference>
<dbReference type="Proteomes" id="UP001326715">
    <property type="component" value="Chromosome"/>
</dbReference>
<dbReference type="STRING" id="1004.SAMN05661012_03618"/>
<dbReference type="AlphaFoldDB" id="A0A1K1RCC6"/>
<dbReference type="OrthoDB" id="9813465at2"/>
<evidence type="ECO:0000313" key="4">
    <source>
        <dbReference type="EMBL" id="WQG88765.1"/>
    </source>
</evidence>
<evidence type="ECO:0000259" key="2">
    <source>
        <dbReference type="Pfam" id="PF10022"/>
    </source>
</evidence>
<proteinExistence type="predicted"/>
<gene>
    <name evidence="3" type="ORF">SAMN05661012_03618</name>
    <name evidence="4" type="ORF">SR876_27950</name>
</gene>
<sequence length="416" mass="46463">MNRRRFIQAVPLAGLATAAKAGSMLPTSITTHTESLHDREYWTSLMVRIAEPVLYNLSKGQLKKVMPLEVAPAYSKPVEKVTYLEAFGRTMAGIAPWLELGADETAEGKIRGRMIRLAQEATAQAVNPSGPDYMNFTGQYDGQPLVDGAFLAHGFLRAPKQLWEPLPEKTKQQVVAAFKSLRSIKPGYNNWLLFAAMIETALLQFGEEWDAMRVDFAVKKHQEWYKGDGMYGDGTDFHFDYYNGFVIQPMLLDILKVLVAKGKAPKSEYEQALQRMQRYGVIQERLISPEGTFPVVGRSMAYRNAGFQPLAQLALNDQLPDSLSPAQVRCALTAVKKRIFEAPETFDQKGWMQLGFCGHQPEIADVYTSTGSSYLCTVAFLALGLPSTHTFWTGAPEEWTSQKAWKGKPVLKDHAL</sequence>
<reference evidence="4 6" key="2">
    <citation type="submission" date="2023-11" db="EMBL/GenBank/DDBJ databases">
        <title>MicrobeMod: A computational toolkit for identifying prokaryotic methylation and restriction-modification with nanopore sequencing.</title>
        <authorList>
            <person name="Crits-Christoph A."/>
            <person name="Kang S.C."/>
            <person name="Lee H."/>
            <person name="Ostrov N."/>
        </authorList>
    </citation>
    <scope>NUCLEOTIDE SEQUENCE [LARGE SCALE GENOMIC DNA]</scope>
    <source>
        <strain evidence="4 6">ATCC 23090</strain>
    </source>
</reference>
<dbReference type="InterPro" id="IPR016624">
    <property type="entry name" value="UCP014753"/>
</dbReference>
<dbReference type="InterPro" id="IPR049349">
    <property type="entry name" value="DUF2264_N"/>
</dbReference>
<keyword evidence="6" id="KW-1185">Reference proteome</keyword>
<dbReference type="RefSeq" id="WP_072362627.1">
    <property type="nucleotide sequence ID" value="NZ_CP139972.1"/>
</dbReference>
<dbReference type="Proteomes" id="UP000183788">
    <property type="component" value="Unassembled WGS sequence"/>
</dbReference>
<dbReference type="EMBL" id="CP140154">
    <property type="protein sequence ID" value="WQG88765.1"/>
    <property type="molecule type" value="Genomic_DNA"/>
</dbReference>
<dbReference type="PIRSF" id="PIRSF014753">
    <property type="entry name" value="UCP014753"/>
    <property type="match status" value="1"/>
</dbReference>
<feature type="signal peptide" evidence="1">
    <location>
        <begin position="1"/>
        <end position="21"/>
    </location>
</feature>
<dbReference type="EMBL" id="FPIZ01000011">
    <property type="protein sequence ID" value="SFW69720.1"/>
    <property type="molecule type" value="Genomic_DNA"/>
</dbReference>
<evidence type="ECO:0000313" key="5">
    <source>
        <dbReference type="Proteomes" id="UP000183788"/>
    </source>
</evidence>
<name>A0A1K1RCC6_9BACT</name>
<evidence type="ECO:0000313" key="3">
    <source>
        <dbReference type="EMBL" id="SFW69720.1"/>
    </source>
</evidence>
<protein>
    <submittedName>
        <fullName evidence="4">DUF2264 domain-containing protein</fullName>
    </submittedName>
</protein>
<keyword evidence="1" id="KW-0732">Signal</keyword>